<feature type="domain" description="Response regulatory" evidence="2">
    <location>
        <begin position="9"/>
        <end position="136"/>
    </location>
</feature>
<evidence type="ECO:0000313" key="3">
    <source>
        <dbReference type="EMBL" id="OGG43997.1"/>
    </source>
</evidence>
<evidence type="ECO:0000313" key="4">
    <source>
        <dbReference type="Proteomes" id="UP000178606"/>
    </source>
</evidence>
<organism evidence="3 4">
    <name type="scientific">Handelsmanbacteria sp. (strain RIFCSPLOWO2_12_FULL_64_10)</name>
    <dbReference type="NCBI Taxonomy" id="1817868"/>
    <lineage>
        <taxon>Bacteria</taxon>
        <taxon>Candidatus Handelsmaniibacteriota</taxon>
    </lineage>
</organism>
<dbReference type="Gene3D" id="3.40.50.2300">
    <property type="match status" value="1"/>
</dbReference>
<accession>A0A1F6C570</accession>
<evidence type="ECO:0000256" key="1">
    <source>
        <dbReference type="PROSITE-ProRule" id="PRU00169"/>
    </source>
</evidence>
<protein>
    <submittedName>
        <fullName evidence="3">Two-component system response regulator</fullName>
    </submittedName>
</protein>
<dbReference type="PROSITE" id="PS50110">
    <property type="entry name" value="RESPONSE_REGULATORY"/>
    <property type="match status" value="1"/>
</dbReference>
<dbReference type="PANTHER" id="PTHR44520">
    <property type="entry name" value="RESPONSE REGULATOR RCP1-RELATED"/>
    <property type="match status" value="1"/>
</dbReference>
<dbReference type="Proteomes" id="UP000178606">
    <property type="component" value="Unassembled WGS sequence"/>
</dbReference>
<proteinExistence type="predicted"/>
<dbReference type="CDD" id="cd17557">
    <property type="entry name" value="REC_Rcp-like"/>
    <property type="match status" value="1"/>
</dbReference>
<reference evidence="3 4" key="1">
    <citation type="journal article" date="2016" name="Nat. Commun.">
        <title>Thousands of microbial genomes shed light on interconnected biogeochemical processes in an aquifer system.</title>
        <authorList>
            <person name="Anantharaman K."/>
            <person name="Brown C.T."/>
            <person name="Hug L.A."/>
            <person name="Sharon I."/>
            <person name="Castelle C.J."/>
            <person name="Probst A.J."/>
            <person name="Thomas B.C."/>
            <person name="Singh A."/>
            <person name="Wilkins M.J."/>
            <person name="Karaoz U."/>
            <person name="Brodie E.L."/>
            <person name="Williams K.H."/>
            <person name="Hubbard S.S."/>
            <person name="Banfield J.F."/>
        </authorList>
    </citation>
    <scope>NUCLEOTIDE SEQUENCE [LARGE SCALE GENOMIC DNA]</scope>
    <source>
        <strain evidence="4">RIFCSPLOWO2_12_FULL_64_10</strain>
    </source>
</reference>
<dbReference type="InterPro" id="IPR052893">
    <property type="entry name" value="TCS_response_regulator"/>
</dbReference>
<dbReference type="GO" id="GO:0000160">
    <property type="term" value="P:phosphorelay signal transduction system"/>
    <property type="evidence" value="ECO:0007669"/>
    <property type="project" value="InterPro"/>
</dbReference>
<keyword evidence="1" id="KW-0597">Phosphoprotein</keyword>
<dbReference type="Pfam" id="PF00072">
    <property type="entry name" value="Response_reg"/>
    <property type="match status" value="1"/>
</dbReference>
<name>A0A1F6C570_HANXR</name>
<dbReference type="InterPro" id="IPR011006">
    <property type="entry name" value="CheY-like_superfamily"/>
</dbReference>
<dbReference type="AlphaFoldDB" id="A0A1F6C570"/>
<evidence type="ECO:0000259" key="2">
    <source>
        <dbReference type="PROSITE" id="PS50110"/>
    </source>
</evidence>
<feature type="modified residue" description="4-aspartylphosphate" evidence="1">
    <location>
        <position position="69"/>
    </location>
</feature>
<sequence>MNESERRGTVLIAEDDEEDLLLIQEALEECGNADGVQSVKDGEELMDYLHRQGRFMEAPPPRPVLILLDLRMPRKDGFEALREIREDPDLRLITVVILSTSRLEEDVQRGYELGANSYISKPDAFEGLVEAMSVLEKYWFKTVSLPRPNGEQPYIL</sequence>
<comment type="caution">
    <text evidence="3">The sequence shown here is derived from an EMBL/GenBank/DDBJ whole genome shotgun (WGS) entry which is preliminary data.</text>
</comment>
<dbReference type="EMBL" id="MFKF01000420">
    <property type="protein sequence ID" value="OGG43997.1"/>
    <property type="molecule type" value="Genomic_DNA"/>
</dbReference>
<gene>
    <name evidence="3" type="ORF">A3F84_15410</name>
</gene>
<dbReference type="SMART" id="SM00448">
    <property type="entry name" value="REC"/>
    <property type="match status" value="1"/>
</dbReference>
<dbReference type="InterPro" id="IPR001789">
    <property type="entry name" value="Sig_transdc_resp-reg_receiver"/>
</dbReference>
<dbReference type="SUPFAM" id="SSF52172">
    <property type="entry name" value="CheY-like"/>
    <property type="match status" value="1"/>
</dbReference>